<protein>
    <submittedName>
        <fullName evidence="1">Uncharacterized protein</fullName>
    </submittedName>
</protein>
<name>M6ZT87_LEPIR</name>
<dbReference type="EMBL" id="AKWN02000012">
    <property type="protein sequence ID" value="EMP09633.1"/>
    <property type="molecule type" value="Genomic_DNA"/>
</dbReference>
<dbReference type="AlphaFoldDB" id="M6ZT87"/>
<organism evidence="1 2">
    <name type="scientific">Leptospira interrogans serovar Pyrogenes str. 200701872</name>
    <dbReference type="NCBI Taxonomy" id="1193029"/>
    <lineage>
        <taxon>Bacteria</taxon>
        <taxon>Pseudomonadati</taxon>
        <taxon>Spirochaetota</taxon>
        <taxon>Spirochaetia</taxon>
        <taxon>Leptospirales</taxon>
        <taxon>Leptospiraceae</taxon>
        <taxon>Leptospira</taxon>
    </lineage>
</organism>
<reference evidence="1 2" key="1">
    <citation type="submission" date="2013-01" db="EMBL/GenBank/DDBJ databases">
        <authorList>
            <person name="Harkins D.M."/>
            <person name="Durkin A.S."/>
            <person name="Brinkac L.M."/>
            <person name="Haft D.H."/>
            <person name="Selengut J.D."/>
            <person name="Sanka R."/>
            <person name="DePew J."/>
            <person name="Purushe J."/>
            <person name="Picardeau M."/>
            <person name="Werts C."/>
            <person name="Goarant C."/>
            <person name="Vinetz J.M."/>
            <person name="Sutton G.G."/>
            <person name="Nierman W.C."/>
            <person name="Fouts D.E."/>
        </authorList>
    </citation>
    <scope>NUCLEOTIDE SEQUENCE [LARGE SCALE GENOMIC DNA]</scope>
    <source>
        <strain evidence="1 2">200701872</strain>
    </source>
</reference>
<evidence type="ECO:0000313" key="2">
    <source>
        <dbReference type="Proteomes" id="UP000012117"/>
    </source>
</evidence>
<accession>M6ZT87</accession>
<gene>
    <name evidence="1" type="ORF">LEP1GSC124_3872</name>
</gene>
<sequence length="32" mass="3634">MGEFCGLICNDTLIGREEFSVSNKEIFLKRAL</sequence>
<evidence type="ECO:0000313" key="1">
    <source>
        <dbReference type="EMBL" id="EMP09633.1"/>
    </source>
</evidence>
<proteinExistence type="predicted"/>
<dbReference type="Proteomes" id="UP000012117">
    <property type="component" value="Unassembled WGS sequence"/>
</dbReference>
<feature type="non-terminal residue" evidence="1">
    <location>
        <position position="32"/>
    </location>
</feature>
<comment type="caution">
    <text evidence="1">The sequence shown here is derived from an EMBL/GenBank/DDBJ whole genome shotgun (WGS) entry which is preliminary data.</text>
</comment>